<dbReference type="Pfam" id="PF20565">
    <property type="entry name" value="DUF6775"/>
    <property type="match status" value="1"/>
</dbReference>
<dbReference type="EMBL" id="SOJN01000093">
    <property type="protein sequence ID" value="TET45173.1"/>
    <property type="molecule type" value="Genomic_DNA"/>
</dbReference>
<evidence type="ECO:0000313" key="2">
    <source>
        <dbReference type="Proteomes" id="UP000315525"/>
    </source>
</evidence>
<gene>
    <name evidence="1" type="ORF">E3J62_08195</name>
</gene>
<proteinExistence type="predicted"/>
<dbReference type="Proteomes" id="UP000315525">
    <property type="component" value="Unassembled WGS sequence"/>
</dbReference>
<evidence type="ECO:0000313" key="1">
    <source>
        <dbReference type="EMBL" id="TET45173.1"/>
    </source>
</evidence>
<sequence>MKDEFWSTHLDKKENLALELATIRVLHPTKNELNDDPLEAEIDFEKRRLERASIKSGGIFYDATRLVSLYWRLIPKEGRRSNVCHLILTRELFGTWDRDDLRWHARAVMLGYPCLVSATGLVEAPAKPSEYYQRRNAGVDVASLKEEMGEHFIDYGDERMIEVLKGYCAQAVFYSMTRQAFCDDPGCRLFNAHWQVELIYAQIGGPYEFCEKHTRMIEKLKAGT</sequence>
<organism evidence="1 2">
    <name type="scientific">candidate division TA06 bacterium</name>
    <dbReference type="NCBI Taxonomy" id="2250710"/>
    <lineage>
        <taxon>Bacteria</taxon>
        <taxon>Bacteria division TA06</taxon>
    </lineage>
</organism>
<comment type="caution">
    <text evidence="1">The sequence shown here is derived from an EMBL/GenBank/DDBJ whole genome shotgun (WGS) entry which is preliminary data.</text>
</comment>
<reference evidence="1 2" key="1">
    <citation type="submission" date="2019-03" db="EMBL/GenBank/DDBJ databases">
        <title>Metabolic potential of uncultured bacteria and archaea associated with petroleum seepage in deep-sea sediments.</title>
        <authorList>
            <person name="Dong X."/>
            <person name="Hubert C."/>
        </authorList>
    </citation>
    <scope>NUCLEOTIDE SEQUENCE [LARGE SCALE GENOMIC DNA]</scope>
    <source>
        <strain evidence="1">E44_bin18</strain>
    </source>
</reference>
<dbReference type="InterPro" id="IPR046666">
    <property type="entry name" value="DUF6775"/>
</dbReference>
<dbReference type="AlphaFoldDB" id="A0A523URK2"/>
<accession>A0A523URK2</accession>
<name>A0A523URK2_UNCT6</name>
<protein>
    <submittedName>
        <fullName evidence="1">Uncharacterized protein</fullName>
    </submittedName>
</protein>